<dbReference type="Proteomes" id="UP000799772">
    <property type="component" value="Unassembled WGS sequence"/>
</dbReference>
<gene>
    <name evidence="2" type="ORF">NA57DRAFT_52362</name>
</gene>
<name>A0A9P4IP43_9PEZI</name>
<feature type="compositionally biased region" description="Polar residues" evidence="1">
    <location>
        <begin position="70"/>
        <end position="88"/>
    </location>
</feature>
<evidence type="ECO:0000256" key="1">
    <source>
        <dbReference type="SAM" id="MobiDB-lite"/>
    </source>
</evidence>
<feature type="compositionally biased region" description="Polar residues" evidence="1">
    <location>
        <begin position="153"/>
        <end position="166"/>
    </location>
</feature>
<dbReference type="OrthoDB" id="3784821at2759"/>
<accession>A0A9P4IP43</accession>
<keyword evidence="3" id="KW-1185">Reference proteome</keyword>
<organism evidence="2 3">
    <name type="scientific">Rhizodiscina lignyota</name>
    <dbReference type="NCBI Taxonomy" id="1504668"/>
    <lineage>
        <taxon>Eukaryota</taxon>
        <taxon>Fungi</taxon>
        <taxon>Dikarya</taxon>
        <taxon>Ascomycota</taxon>
        <taxon>Pezizomycotina</taxon>
        <taxon>Dothideomycetes</taxon>
        <taxon>Pleosporomycetidae</taxon>
        <taxon>Aulographales</taxon>
        <taxon>Rhizodiscinaceae</taxon>
        <taxon>Rhizodiscina</taxon>
    </lineage>
</organism>
<proteinExistence type="predicted"/>
<feature type="compositionally biased region" description="Polar residues" evidence="1">
    <location>
        <begin position="202"/>
        <end position="235"/>
    </location>
</feature>
<comment type="caution">
    <text evidence="2">The sequence shown here is derived from an EMBL/GenBank/DDBJ whole genome shotgun (WGS) entry which is preliminary data.</text>
</comment>
<feature type="compositionally biased region" description="Pro residues" evidence="1">
    <location>
        <begin position="242"/>
        <end position="257"/>
    </location>
</feature>
<feature type="region of interest" description="Disordered" evidence="1">
    <location>
        <begin position="1"/>
        <end position="287"/>
    </location>
</feature>
<protein>
    <submittedName>
        <fullName evidence="2">Uncharacterized protein</fullName>
    </submittedName>
</protein>
<dbReference type="AlphaFoldDB" id="A0A9P4IP43"/>
<reference evidence="2" key="1">
    <citation type="journal article" date="2020" name="Stud. Mycol.">
        <title>101 Dothideomycetes genomes: a test case for predicting lifestyles and emergence of pathogens.</title>
        <authorList>
            <person name="Haridas S."/>
            <person name="Albert R."/>
            <person name="Binder M."/>
            <person name="Bloem J."/>
            <person name="Labutti K."/>
            <person name="Salamov A."/>
            <person name="Andreopoulos B."/>
            <person name="Baker S."/>
            <person name="Barry K."/>
            <person name="Bills G."/>
            <person name="Bluhm B."/>
            <person name="Cannon C."/>
            <person name="Castanera R."/>
            <person name="Culley D."/>
            <person name="Daum C."/>
            <person name="Ezra D."/>
            <person name="Gonzalez J."/>
            <person name="Henrissat B."/>
            <person name="Kuo A."/>
            <person name="Liang C."/>
            <person name="Lipzen A."/>
            <person name="Lutzoni F."/>
            <person name="Magnuson J."/>
            <person name="Mondo S."/>
            <person name="Nolan M."/>
            <person name="Ohm R."/>
            <person name="Pangilinan J."/>
            <person name="Park H.-J."/>
            <person name="Ramirez L."/>
            <person name="Alfaro M."/>
            <person name="Sun H."/>
            <person name="Tritt A."/>
            <person name="Yoshinaga Y."/>
            <person name="Zwiers L.-H."/>
            <person name="Turgeon B."/>
            <person name="Goodwin S."/>
            <person name="Spatafora J."/>
            <person name="Crous P."/>
            <person name="Grigoriev I."/>
        </authorList>
    </citation>
    <scope>NUCLEOTIDE SEQUENCE</scope>
    <source>
        <strain evidence="2">CBS 133067</strain>
    </source>
</reference>
<feature type="compositionally biased region" description="Basic and acidic residues" evidence="1">
    <location>
        <begin position="36"/>
        <end position="48"/>
    </location>
</feature>
<dbReference type="EMBL" id="ML978122">
    <property type="protein sequence ID" value="KAF2102810.1"/>
    <property type="molecule type" value="Genomic_DNA"/>
</dbReference>
<evidence type="ECO:0000313" key="2">
    <source>
        <dbReference type="EMBL" id="KAF2102810.1"/>
    </source>
</evidence>
<sequence length="346" mass="36616">MSAEVAKKRGRPRKADVEVSKAQAVAKNLADVKPNSTDKARSKPKQLDQQKAPAQVSQGTVKIPEVKTQAPKTSSRAKAGPTSKTSSKILKALEESGASKPFTAPQTPIHAPLEVPVSLDSKLDTAASGSGADLHQTPLAEPSESFLGERSTDANLTTKNIESISTGADPPAMPVQRVPVPQIVSQTFTPTAALLKDKSPSKAPSIQATASSDPKPSSNTASIKSPPATRSSVPTKGNVKPPGKPPSSPSPPKPISPPRRDPMRPTIPSVASGTVDAKPKPKGLPGTYKQNARRITLLMVAIPVVIVTTYHLYERYVNGMEPKKLPRALTEPWDQKKVMTATKKDD</sequence>
<evidence type="ECO:0000313" key="3">
    <source>
        <dbReference type="Proteomes" id="UP000799772"/>
    </source>
</evidence>